<dbReference type="Proteomes" id="UP000823941">
    <property type="component" value="Chromosome 26"/>
</dbReference>
<proteinExistence type="predicted"/>
<dbReference type="InterPro" id="IPR032675">
    <property type="entry name" value="LRR_dom_sf"/>
</dbReference>
<evidence type="ECO:0000256" key="2">
    <source>
        <dbReference type="ARBA" id="ARBA00022729"/>
    </source>
</evidence>
<protein>
    <submittedName>
        <fullName evidence="5">Uncharacterized protein</fullName>
    </submittedName>
</protein>
<comment type="caution">
    <text evidence="5">The sequence shown here is derived from an EMBL/GenBank/DDBJ whole genome shotgun (WGS) entry which is preliminary data.</text>
</comment>
<keyword evidence="2 4" id="KW-0732">Signal</keyword>
<dbReference type="InterPro" id="IPR003591">
    <property type="entry name" value="Leu-rich_rpt_typical-subtyp"/>
</dbReference>
<dbReference type="EMBL" id="JAHIBW010000026">
    <property type="protein sequence ID" value="KAG7297418.1"/>
    <property type="molecule type" value="Genomic_DNA"/>
</dbReference>
<evidence type="ECO:0000313" key="6">
    <source>
        <dbReference type="Proteomes" id="UP000823941"/>
    </source>
</evidence>
<sequence>MFTMPKVIIASFAYIVGVFVLCAGLETSPTCSSIEGPTPGEFIIQRGIVPDNDSATTVSFRGCRISDIQPRAFHGLPSLQYIDLSRNSIKNLKLGILNDVTRLTHLNLSYNFISDLEESLFNQSSRLEVLDLRWNKIEVMKVGVFSPLKRLKYLDLSDNEIVGARLSPAMFDSCKALSTIDFSRNDMSGAPTDLLRAVEVLDTLKLDGCFLKQVPEFATRSNTGTMKKLLLSSNQVSTVKLTTFISLTNLEELDLSSNVISELYEDVFKPLKNLKIIILRSNRLEKIPDKLFYNMLRLRKVDLSFNSLMLIPVNAFRFTTIEMLNISHNKFTYLVDNFCLELRNSGVKLKKFYFNSNPWQCPCLRDLLKEMKTYRISYNNAKYDGKNAVCISGDIINTCLRQPDVNEHFNDLYYSD</sequence>
<feature type="signal peptide" evidence="4">
    <location>
        <begin position="1"/>
        <end position="24"/>
    </location>
</feature>
<evidence type="ECO:0000256" key="3">
    <source>
        <dbReference type="ARBA" id="ARBA00022737"/>
    </source>
</evidence>
<dbReference type="PANTHER" id="PTHR24369">
    <property type="entry name" value="ANTIGEN BSP, PUTATIVE-RELATED"/>
    <property type="match status" value="1"/>
</dbReference>
<dbReference type="Gene3D" id="3.80.10.10">
    <property type="entry name" value="Ribonuclease Inhibitor"/>
    <property type="match status" value="2"/>
</dbReference>
<feature type="chain" id="PRO_5045985260" evidence="4">
    <location>
        <begin position="25"/>
        <end position="416"/>
    </location>
</feature>
<gene>
    <name evidence="5" type="ORF">JYU34_019405</name>
</gene>
<evidence type="ECO:0000256" key="4">
    <source>
        <dbReference type="SAM" id="SignalP"/>
    </source>
</evidence>
<dbReference type="PANTHER" id="PTHR24369:SF210">
    <property type="entry name" value="CHAOPTIN-RELATED"/>
    <property type="match status" value="1"/>
</dbReference>
<dbReference type="PRINTS" id="PR00019">
    <property type="entry name" value="LEURICHRPT"/>
</dbReference>
<dbReference type="SMART" id="SM00369">
    <property type="entry name" value="LRR_TYP"/>
    <property type="match status" value="7"/>
</dbReference>
<keyword evidence="3" id="KW-0677">Repeat</keyword>
<dbReference type="SMART" id="SM00365">
    <property type="entry name" value="LRR_SD22"/>
    <property type="match status" value="5"/>
</dbReference>
<keyword evidence="1" id="KW-0433">Leucine-rich repeat</keyword>
<dbReference type="SUPFAM" id="SSF52058">
    <property type="entry name" value="L domain-like"/>
    <property type="match status" value="1"/>
</dbReference>
<evidence type="ECO:0000313" key="5">
    <source>
        <dbReference type="EMBL" id="KAG7297418.1"/>
    </source>
</evidence>
<dbReference type="Pfam" id="PF13855">
    <property type="entry name" value="LRR_8"/>
    <property type="match status" value="2"/>
</dbReference>
<name>A0ABQ7PWQ4_PLUXY</name>
<evidence type="ECO:0000256" key="1">
    <source>
        <dbReference type="ARBA" id="ARBA00022614"/>
    </source>
</evidence>
<dbReference type="InterPro" id="IPR001611">
    <property type="entry name" value="Leu-rich_rpt"/>
</dbReference>
<dbReference type="InterPro" id="IPR050541">
    <property type="entry name" value="LRR_TM_domain-containing"/>
</dbReference>
<organism evidence="5 6">
    <name type="scientific">Plutella xylostella</name>
    <name type="common">Diamondback moth</name>
    <name type="synonym">Plutella maculipennis</name>
    <dbReference type="NCBI Taxonomy" id="51655"/>
    <lineage>
        <taxon>Eukaryota</taxon>
        <taxon>Metazoa</taxon>
        <taxon>Ecdysozoa</taxon>
        <taxon>Arthropoda</taxon>
        <taxon>Hexapoda</taxon>
        <taxon>Insecta</taxon>
        <taxon>Pterygota</taxon>
        <taxon>Neoptera</taxon>
        <taxon>Endopterygota</taxon>
        <taxon>Lepidoptera</taxon>
        <taxon>Glossata</taxon>
        <taxon>Ditrysia</taxon>
        <taxon>Yponomeutoidea</taxon>
        <taxon>Plutellidae</taxon>
        <taxon>Plutella</taxon>
    </lineage>
</organism>
<accession>A0ABQ7PWQ4</accession>
<dbReference type="PROSITE" id="PS51450">
    <property type="entry name" value="LRR"/>
    <property type="match status" value="2"/>
</dbReference>
<keyword evidence="6" id="KW-1185">Reference proteome</keyword>
<reference evidence="5 6" key="1">
    <citation type="submission" date="2021-06" db="EMBL/GenBank/DDBJ databases">
        <title>A haploid diamondback moth (Plutella xylostella L.) genome assembly resolves 31 chromosomes and identifies a diamide resistance mutation.</title>
        <authorList>
            <person name="Ward C.M."/>
            <person name="Perry K.D."/>
            <person name="Baker G."/>
            <person name="Powis K."/>
            <person name="Heckel D.G."/>
            <person name="Baxter S.W."/>
        </authorList>
    </citation>
    <scope>NUCLEOTIDE SEQUENCE [LARGE SCALE GENOMIC DNA]</scope>
    <source>
        <strain evidence="5 6">LV</strain>
        <tissue evidence="5">Single pupa</tissue>
    </source>
</reference>